<feature type="domain" description="Zinc-ribbon" evidence="2">
    <location>
        <begin position="2"/>
        <end position="24"/>
    </location>
</feature>
<feature type="transmembrane region" description="Helical" evidence="1">
    <location>
        <begin position="105"/>
        <end position="128"/>
    </location>
</feature>
<dbReference type="Pfam" id="PF13240">
    <property type="entry name" value="Zn_Ribbon_1"/>
    <property type="match status" value="1"/>
</dbReference>
<keyword evidence="4" id="KW-1185">Reference proteome</keyword>
<reference evidence="3 4" key="1">
    <citation type="submission" date="2021-10" db="EMBL/GenBank/DDBJ databases">
        <title>Collection of gut derived symbiotic bacterial strains cultured from healthy donors.</title>
        <authorList>
            <person name="Lin H."/>
            <person name="Littmann E."/>
            <person name="Kohout C."/>
            <person name="Pamer E.G."/>
        </authorList>
    </citation>
    <scope>NUCLEOTIDE SEQUENCE [LARGE SCALE GENOMIC DNA]</scope>
    <source>
        <strain evidence="3 4">DFI.1.165</strain>
    </source>
</reference>
<evidence type="ECO:0000313" key="3">
    <source>
        <dbReference type="EMBL" id="MCB7387047.1"/>
    </source>
</evidence>
<comment type="caution">
    <text evidence="3">The sequence shown here is derived from an EMBL/GenBank/DDBJ whole genome shotgun (WGS) entry which is preliminary data.</text>
</comment>
<dbReference type="InterPro" id="IPR026870">
    <property type="entry name" value="Zinc_ribbon_dom"/>
</dbReference>
<dbReference type="Proteomes" id="UP001299546">
    <property type="component" value="Unassembled WGS sequence"/>
</dbReference>
<gene>
    <name evidence="3" type="ORF">LIZ65_07070</name>
</gene>
<organism evidence="3 4">
    <name type="scientific">Bariatricus massiliensis</name>
    <dbReference type="NCBI Taxonomy" id="1745713"/>
    <lineage>
        <taxon>Bacteria</taxon>
        <taxon>Bacillati</taxon>
        <taxon>Bacillota</taxon>
        <taxon>Clostridia</taxon>
        <taxon>Lachnospirales</taxon>
        <taxon>Lachnospiraceae</taxon>
        <taxon>Bariatricus</taxon>
    </lineage>
</organism>
<proteinExistence type="predicted"/>
<protein>
    <submittedName>
        <fullName evidence="3">Zinc ribbon domain-containing protein</fullName>
    </submittedName>
</protein>
<name>A0ABS8DG19_9FIRM</name>
<keyword evidence="1" id="KW-0812">Transmembrane</keyword>
<dbReference type="EMBL" id="JAJCIS010000003">
    <property type="protein sequence ID" value="MCB7387047.1"/>
    <property type="molecule type" value="Genomic_DNA"/>
</dbReference>
<evidence type="ECO:0000313" key="4">
    <source>
        <dbReference type="Proteomes" id="UP001299546"/>
    </source>
</evidence>
<evidence type="ECO:0000256" key="1">
    <source>
        <dbReference type="SAM" id="Phobius"/>
    </source>
</evidence>
<sequence length="133" mass="14501">MFCNNCGAEIKNNGKFCPKCGQPVKQDTGERAGVSIEEAQQTTEDTKTQSNTATVVTDPNMAPVMSVWSYLGLFLLSSIPIVGIIMLIVFAIGSNNRNKTNYCRAILLGQVIMVLIIVLFWSSFLGVLGSLMY</sequence>
<keyword evidence="1" id="KW-0472">Membrane</keyword>
<accession>A0ABS8DG19</accession>
<keyword evidence="1" id="KW-1133">Transmembrane helix</keyword>
<feature type="transmembrane region" description="Helical" evidence="1">
    <location>
        <begin position="67"/>
        <end position="93"/>
    </location>
</feature>
<dbReference type="RefSeq" id="WP_066733603.1">
    <property type="nucleotide sequence ID" value="NZ_JAJCIQ010000003.1"/>
</dbReference>
<evidence type="ECO:0000259" key="2">
    <source>
        <dbReference type="Pfam" id="PF13240"/>
    </source>
</evidence>